<comment type="catalytic activity">
    <reaction evidence="1">
        <text>ATP + protein L-histidine = ADP + protein N-phospho-L-histidine.</text>
        <dbReference type="EC" id="2.7.13.3"/>
    </reaction>
</comment>
<protein>
    <recommendedName>
        <fullName evidence="3">Chemotaxis protein CheA</fullName>
        <ecNumber evidence="2">2.7.13.3</ecNumber>
    </recommendedName>
</protein>
<dbReference type="PRINTS" id="PR00344">
    <property type="entry name" value="BCTRLSENSOR"/>
</dbReference>
<evidence type="ECO:0000256" key="5">
    <source>
        <dbReference type="ARBA" id="ARBA00022679"/>
    </source>
</evidence>
<keyword evidence="6" id="KW-0418">Kinase</keyword>
<dbReference type="Gene3D" id="1.20.120.160">
    <property type="entry name" value="HPT domain"/>
    <property type="match status" value="1"/>
</dbReference>
<dbReference type="InterPro" id="IPR002545">
    <property type="entry name" value="CheW-lke_dom"/>
</dbReference>
<feature type="domain" description="Response regulatory" evidence="13">
    <location>
        <begin position="841"/>
        <end position="958"/>
    </location>
</feature>
<dbReference type="InterPro" id="IPR036890">
    <property type="entry name" value="HATPase_C_sf"/>
</dbReference>
<keyword evidence="4 10" id="KW-0597">Phosphoprotein</keyword>
<feature type="region of interest" description="Disordered" evidence="11">
    <location>
        <begin position="178"/>
        <end position="208"/>
    </location>
</feature>
<dbReference type="FunFam" id="3.30.565.10:FF:000016">
    <property type="entry name" value="Chemotaxis protein CheA, putative"/>
    <property type="match status" value="1"/>
</dbReference>
<organism evidence="16 17">
    <name type="scientific">Terrihabitans soli</name>
    <dbReference type="NCBI Taxonomy" id="708113"/>
    <lineage>
        <taxon>Bacteria</taxon>
        <taxon>Pseudomonadati</taxon>
        <taxon>Pseudomonadota</taxon>
        <taxon>Alphaproteobacteria</taxon>
        <taxon>Hyphomicrobiales</taxon>
        <taxon>Terrihabitans</taxon>
    </lineage>
</organism>
<dbReference type="Proteomes" id="UP000515317">
    <property type="component" value="Chromosome"/>
</dbReference>
<evidence type="ECO:0000259" key="14">
    <source>
        <dbReference type="PROSITE" id="PS50851"/>
    </source>
</evidence>
<dbReference type="GO" id="GO:0005737">
    <property type="term" value="C:cytoplasm"/>
    <property type="evidence" value="ECO:0007669"/>
    <property type="project" value="InterPro"/>
</dbReference>
<feature type="modified residue" description="Phosphohistidine" evidence="9">
    <location>
        <position position="44"/>
    </location>
</feature>
<feature type="domain" description="CheW-like" evidence="14">
    <location>
        <begin position="695"/>
        <end position="823"/>
    </location>
</feature>
<dbReference type="Gene3D" id="2.30.30.40">
    <property type="entry name" value="SH3 Domains"/>
    <property type="match status" value="1"/>
</dbReference>
<dbReference type="RefSeq" id="WP_222876637.1">
    <property type="nucleotide sequence ID" value="NZ_AP023361.1"/>
</dbReference>
<reference evidence="16 17" key="1">
    <citation type="submission" date="2020-08" db="EMBL/GenBank/DDBJ databases">
        <title>Genome sequence of Rhizobiales bacterium strain IZ6.</title>
        <authorList>
            <person name="Nakai R."/>
            <person name="Naganuma T."/>
        </authorList>
    </citation>
    <scope>NUCLEOTIDE SEQUENCE [LARGE SCALE GENOMIC DNA]</scope>
    <source>
        <strain evidence="16 17">IZ6</strain>
    </source>
</reference>
<dbReference type="PANTHER" id="PTHR43395:SF1">
    <property type="entry name" value="CHEMOTAXIS PROTEIN CHEA"/>
    <property type="match status" value="1"/>
</dbReference>
<dbReference type="EMBL" id="AP023361">
    <property type="protein sequence ID" value="BCJ89970.1"/>
    <property type="molecule type" value="Genomic_DNA"/>
</dbReference>
<evidence type="ECO:0000313" key="16">
    <source>
        <dbReference type="EMBL" id="BCJ89970.1"/>
    </source>
</evidence>
<dbReference type="SUPFAM" id="SSF47226">
    <property type="entry name" value="Histidine-containing phosphotransfer domain, HPT domain"/>
    <property type="match status" value="1"/>
</dbReference>
<keyword evidence="7" id="KW-0902">Two-component regulatory system</keyword>
<dbReference type="CDD" id="cd00731">
    <property type="entry name" value="CheA_reg"/>
    <property type="match status" value="1"/>
</dbReference>
<evidence type="ECO:0000256" key="6">
    <source>
        <dbReference type="ARBA" id="ARBA00022777"/>
    </source>
</evidence>
<sequence>MDDLLREFLTETNESLDVVDIELVKFEQDPNNAKILDNIFRLVHTIKGTCGFLGLPRLEAIAHASETLMGKFRDGAAVNTEAVSLVLTSIDRIKSLLAELERTEAEPEGEDRDIISQLEAMSQGVGTASAVHAPAHAAPPPAPPAPKAEDKPIIVQTLERDLRPGEVSLDDLEKAFRETAPEETPVKAAAPAPAAPSEKEVRIGEVSEEELERAFREADGPELGPVKYEREAAPAPAAAAPAAPAPAAPAAEKPAAKKPEPKKPAAAAAADDEGGGKLENSIASQSIRVGVDTLEHLMTMVSELVLTRNQLLEIVRHHEESEFKTPLQRLSNVTAELQDGVMKTRMQPIGNAWQKLPRVVRDLAQELGKKIELDMHGAETELDRQILDIIKDPLTHMVRNSADHGLEPTEDRKMLGKPEKGTIRLSAFHEGGHIIIQIADDGRGLNVDRIKKKALENGLATESELERMNESQIQKFIFHPGFSTAAAVTSVSGRGVGMDVVKTNIDLIGGTIDLKSVVGEGTTFTIKIPLTLAIVPALIVEVAGDRFAIPQIAVIELVRANAQSEHQIEHIKDTPVLRLRNKLLPLIHLRKLLGLADADNVETGNGFIVVTQVGPQTFGIVVDGVFHTEEIVVKPMSSRLRHITMFSGTTILGDGSVIMIIDPNGIAHAVGSDVTAAAFKSAESEEHKGPTTNQLVSMLVFRSGGQELKAVPLSLVTRLEEIDVKKIEVSNGRNLVQYRGSLMPLIEVTEETKIREDGAQPLLVFSEDGRSMGLIVDEIVDIVEDQLNIEVASTQQGILGSAVVKGQATEIIDIAHYLPLAFDDWLIRKEQNKTGPARPRHLLFVDDSAFFRNMLLPVLRATGYEVTAVGSGPEALNLMKAGQTFDVVVSDIEMPEMSGFDLAEAVRADSRHANVPIIALSSLTTADALERGRKAGFDDYVAKFDRPGLIAALKENTAQMEHAA</sequence>
<dbReference type="Pfam" id="PF02518">
    <property type="entry name" value="HATPase_c"/>
    <property type="match status" value="1"/>
</dbReference>
<dbReference type="PROSITE" id="PS50110">
    <property type="entry name" value="RESPONSE_REGULATORY"/>
    <property type="match status" value="1"/>
</dbReference>
<feature type="domain" description="Histidine kinase" evidence="12">
    <location>
        <begin position="282"/>
        <end position="532"/>
    </location>
</feature>
<evidence type="ECO:0000256" key="1">
    <source>
        <dbReference type="ARBA" id="ARBA00000085"/>
    </source>
</evidence>
<evidence type="ECO:0000256" key="11">
    <source>
        <dbReference type="SAM" id="MobiDB-lite"/>
    </source>
</evidence>
<dbReference type="SMART" id="SM01231">
    <property type="entry name" value="H-kinase_dim"/>
    <property type="match status" value="1"/>
</dbReference>
<dbReference type="InterPro" id="IPR036641">
    <property type="entry name" value="HPT_dom_sf"/>
</dbReference>
<feature type="modified residue" description="4-aspartylphosphate" evidence="10">
    <location>
        <position position="891"/>
    </location>
</feature>
<feature type="domain" description="HPt" evidence="15">
    <location>
        <begin position="1"/>
        <end position="100"/>
    </location>
</feature>
<dbReference type="SUPFAM" id="SSF47384">
    <property type="entry name" value="Homodimeric domain of signal transducing histidine kinase"/>
    <property type="match status" value="1"/>
</dbReference>
<evidence type="ECO:0000256" key="4">
    <source>
        <dbReference type="ARBA" id="ARBA00022553"/>
    </source>
</evidence>
<feature type="domain" description="CheW-like" evidence="14">
    <location>
        <begin position="534"/>
        <end position="672"/>
    </location>
</feature>
<dbReference type="InterPro" id="IPR051315">
    <property type="entry name" value="Bact_Chemotaxis_CheA"/>
</dbReference>
<dbReference type="PROSITE" id="PS50894">
    <property type="entry name" value="HPT"/>
    <property type="match status" value="1"/>
</dbReference>
<dbReference type="GO" id="GO:0000155">
    <property type="term" value="F:phosphorelay sensor kinase activity"/>
    <property type="evidence" value="ECO:0007669"/>
    <property type="project" value="InterPro"/>
</dbReference>
<accession>A0A6S6QSR8</accession>
<proteinExistence type="predicted"/>
<dbReference type="InterPro" id="IPR001789">
    <property type="entry name" value="Sig_transdc_resp-reg_receiver"/>
</dbReference>
<dbReference type="SMART" id="SM00448">
    <property type="entry name" value="REC"/>
    <property type="match status" value="1"/>
</dbReference>
<dbReference type="InterPro" id="IPR005467">
    <property type="entry name" value="His_kinase_dom"/>
</dbReference>
<keyword evidence="5" id="KW-0808">Transferase</keyword>
<dbReference type="InterPro" id="IPR037006">
    <property type="entry name" value="CheA-like_homodim_sf"/>
</dbReference>
<dbReference type="SMART" id="SM00387">
    <property type="entry name" value="HATPase_c"/>
    <property type="match status" value="1"/>
</dbReference>
<evidence type="ECO:0000256" key="8">
    <source>
        <dbReference type="ARBA" id="ARBA00035100"/>
    </source>
</evidence>
<comment type="function">
    <text evidence="8">Involved in the transmission of sensory signals from the chemoreceptors to the flagellar motors. CheA is autophosphorylated; it can transfer its phosphate group to either CheB or CheY.</text>
</comment>
<evidence type="ECO:0000256" key="3">
    <source>
        <dbReference type="ARBA" id="ARBA00021495"/>
    </source>
</evidence>
<feature type="compositionally biased region" description="Low complexity" evidence="11">
    <location>
        <begin position="182"/>
        <end position="196"/>
    </location>
</feature>
<dbReference type="PROSITE" id="PS50851">
    <property type="entry name" value="CHEW"/>
    <property type="match status" value="2"/>
</dbReference>
<dbReference type="AlphaFoldDB" id="A0A6S6QSR8"/>
<dbReference type="InterPro" id="IPR036061">
    <property type="entry name" value="CheW-like_dom_sf"/>
</dbReference>
<evidence type="ECO:0000256" key="10">
    <source>
        <dbReference type="PROSITE-ProRule" id="PRU00169"/>
    </source>
</evidence>
<dbReference type="Gene3D" id="3.40.50.2300">
    <property type="match status" value="1"/>
</dbReference>
<evidence type="ECO:0000313" key="17">
    <source>
        <dbReference type="Proteomes" id="UP000515317"/>
    </source>
</evidence>
<dbReference type="InterPro" id="IPR003594">
    <property type="entry name" value="HATPase_dom"/>
</dbReference>
<evidence type="ECO:0000259" key="13">
    <source>
        <dbReference type="PROSITE" id="PS50110"/>
    </source>
</evidence>
<dbReference type="Gene3D" id="3.30.565.10">
    <property type="entry name" value="Histidine kinase-like ATPase, C-terminal domain"/>
    <property type="match status" value="1"/>
</dbReference>
<dbReference type="GO" id="GO:0006935">
    <property type="term" value="P:chemotaxis"/>
    <property type="evidence" value="ECO:0007669"/>
    <property type="project" value="InterPro"/>
</dbReference>
<dbReference type="Pfam" id="PF01627">
    <property type="entry name" value="Hpt"/>
    <property type="match status" value="1"/>
</dbReference>
<evidence type="ECO:0000259" key="15">
    <source>
        <dbReference type="PROSITE" id="PS50894"/>
    </source>
</evidence>
<dbReference type="InterPro" id="IPR011006">
    <property type="entry name" value="CheY-like_superfamily"/>
</dbReference>
<feature type="compositionally biased region" description="Pro residues" evidence="11">
    <location>
        <begin position="137"/>
        <end position="146"/>
    </location>
</feature>
<feature type="region of interest" description="Disordered" evidence="11">
    <location>
        <begin position="125"/>
        <end position="149"/>
    </location>
</feature>
<evidence type="ECO:0000259" key="12">
    <source>
        <dbReference type="PROSITE" id="PS50109"/>
    </source>
</evidence>
<dbReference type="SUPFAM" id="SSF52172">
    <property type="entry name" value="CheY-like"/>
    <property type="match status" value="1"/>
</dbReference>
<dbReference type="InterPro" id="IPR008207">
    <property type="entry name" value="Sig_transdc_His_kin_Hpt_dom"/>
</dbReference>
<dbReference type="Pfam" id="PF02895">
    <property type="entry name" value="H-kinase_dim"/>
    <property type="match status" value="1"/>
</dbReference>
<dbReference type="CDD" id="cd00088">
    <property type="entry name" value="HPT"/>
    <property type="match status" value="1"/>
</dbReference>
<dbReference type="Pfam" id="PF01584">
    <property type="entry name" value="CheW"/>
    <property type="match status" value="2"/>
</dbReference>
<evidence type="ECO:0000256" key="7">
    <source>
        <dbReference type="ARBA" id="ARBA00023012"/>
    </source>
</evidence>
<dbReference type="InterPro" id="IPR036097">
    <property type="entry name" value="HisK_dim/P_sf"/>
</dbReference>
<feature type="compositionally biased region" description="Basic and acidic residues" evidence="11">
    <location>
        <begin position="254"/>
        <end position="263"/>
    </location>
</feature>
<dbReference type="InterPro" id="IPR004105">
    <property type="entry name" value="CheA-like_dim"/>
</dbReference>
<dbReference type="CDD" id="cd16916">
    <property type="entry name" value="HATPase_CheA-like"/>
    <property type="match status" value="1"/>
</dbReference>
<evidence type="ECO:0000256" key="2">
    <source>
        <dbReference type="ARBA" id="ARBA00012438"/>
    </source>
</evidence>
<dbReference type="PROSITE" id="PS50109">
    <property type="entry name" value="HIS_KIN"/>
    <property type="match status" value="1"/>
</dbReference>
<dbReference type="EC" id="2.7.13.3" evidence="2"/>
<dbReference type="Pfam" id="PF00072">
    <property type="entry name" value="Response_reg"/>
    <property type="match status" value="1"/>
</dbReference>
<dbReference type="PANTHER" id="PTHR43395">
    <property type="entry name" value="SENSOR HISTIDINE KINASE CHEA"/>
    <property type="match status" value="1"/>
</dbReference>
<dbReference type="SMART" id="SM00260">
    <property type="entry name" value="CheW"/>
    <property type="match status" value="1"/>
</dbReference>
<keyword evidence="17" id="KW-1185">Reference proteome</keyword>
<feature type="compositionally biased region" description="Low complexity" evidence="11">
    <location>
        <begin position="233"/>
        <end position="242"/>
    </location>
</feature>
<dbReference type="SUPFAM" id="SSF55874">
    <property type="entry name" value="ATPase domain of HSP90 chaperone/DNA topoisomerase II/histidine kinase"/>
    <property type="match status" value="1"/>
</dbReference>
<gene>
    <name evidence="16" type="primary">cheA</name>
    <name evidence="16" type="ORF">IZ6_07050</name>
</gene>
<evidence type="ECO:0000256" key="9">
    <source>
        <dbReference type="PROSITE-ProRule" id="PRU00110"/>
    </source>
</evidence>
<feature type="region of interest" description="Disordered" evidence="11">
    <location>
        <begin position="231"/>
        <end position="279"/>
    </location>
</feature>
<dbReference type="SMART" id="SM00073">
    <property type="entry name" value="HPT"/>
    <property type="match status" value="1"/>
</dbReference>
<name>A0A6S6QSR8_9HYPH</name>
<dbReference type="InterPro" id="IPR004358">
    <property type="entry name" value="Sig_transdc_His_kin-like_C"/>
</dbReference>
<dbReference type="KEGG" id="tso:IZ6_07050"/>
<dbReference type="SUPFAM" id="SSF50341">
    <property type="entry name" value="CheW-like"/>
    <property type="match status" value="2"/>
</dbReference>
<dbReference type="Gene3D" id="1.10.287.560">
    <property type="entry name" value="Histidine kinase CheA-like, homodimeric domain"/>
    <property type="match status" value="1"/>
</dbReference>